<organism evidence="3 4">
    <name type="scientific">Seminavis robusta</name>
    <dbReference type="NCBI Taxonomy" id="568900"/>
    <lineage>
        <taxon>Eukaryota</taxon>
        <taxon>Sar</taxon>
        <taxon>Stramenopiles</taxon>
        <taxon>Ochrophyta</taxon>
        <taxon>Bacillariophyta</taxon>
        <taxon>Bacillariophyceae</taxon>
        <taxon>Bacillariophycidae</taxon>
        <taxon>Naviculales</taxon>
        <taxon>Naviculaceae</taxon>
        <taxon>Seminavis</taxon>
    </lineage>
</organism>
<keyword evidence="2" id="KW-0472">Membrane</keyword>
<accession>A0A9N8EFE2</accession>
<name>A0A9N8EFE2_9STRA</name>
<feature type="compositionally biased region" description="Basic and acidic residues" evidence="1">
    <location>
        <begin position="175"/>
        <end position="185"/>
    </location>
</feature>
<dbReference type="Gene3D" id="3.40.50.1820">
    <property type="entry name" value="alpha/beta hydrolase"/>
    <property type="match status" value="1"/>
</dbReference>
<proteinExistence type="predicted"/>
<keyword evidence="2" id="KW-1133">Transmembrane helix</keyword>
<dbReference type="Proteomes" id="UP001153069">
    <property type="component" value="Unassembled WGS sequence"/>
</dbReference>
<keyword evidence="4" id="KW-1185">Reference proteome</keyword>
<dbReference type="InterPro" id="IPR029058">
    <property type="entry name" value="AB_hydrolase_fold"/>
</dbReference>
<evidence type="ECO:0000256" key="1">
    <source>
        <dbReference type="SAM" id="MobiDB-lite"/>
    </source>
</evidence>
<dbReference type="Pfam" id="PF02450">
    <property type="entry name" value="LCAT"/>
    <property type="match status" value="1"/>
</dbReference>
<evidence type="ECO:0000256" key="2">
    <source>
        <dbReference type="SAM" id="Phobius"/>
    </source>
</evidence>
<keyword evidence="2" id="KW-0812">Transmembrane</keyword>
<feature type="compositionally biased region" description="Polar residues" evidence="1">
    <location>
        <begin position="100"/>
        <end position="112"/>
    </location>
</feature>
<feature type="transmembrane region" description="Helical" evidence="2">
    <location>
        <begin position="869"/>
        <end position="894"/>
    </location>
</feature>
<dbReference type="OrthoDB" id="190846at2759"/>
<dbReference type="PANTHER" id="PTHR11440">
    <property type="entry name" value="LECITHIN-CHOLESTEROL ACYLTRANSFERASE-RELATED"/>
    <property type="match status" value="1"/>
</dbReference>
<evidence type="ECO:0000313" key="3">
    <source>
        <dbReference type="EMBL" id="CAB9517445.1"/>
    </source>
</evidence>
<dbReference type="EMBL" id="CAICTM010000856">
    <property type="protein sequence ID" value="CAB9517445.1"/>
    <property type="molecule type" value="Genomic_DNA"/>
</dbReference>
<dbReference type="AlphaFoldDB" id="A0A9N8EFE2"/>
<dbReference type="InterPro" id="IPR003386">
    <property type="entry name" value="LACT/PDAT_acylTrfase"/>
</dbReference>
<feature type="compositionally biased region" description="Polar residues" evidence="1">
    <location>
        <begin position="132"/>
        <end position="161"/>
    </location>
</feature>
<dbReference type="GO" id="GO:0008374">
    <property type="term" value="F:O-acyltransferase activity"/>
    <property type="evidence" value="ECO:0007669"/>
    <property type="project" value="InterPro"/>
</dbReference>
<feature type="region of interest" description="Disordered" evidence="1">
    <location>
        <begin position="72"/>
        <end position="215"/>
    </location>
</feature>
<sequence length="906" mass="102466">MVSSLRHCRRQRRKLGATVLVACLLLVVAPVAVVCLTWNFSVDAQDTDTDASVSSNQDPPDVWNLKNQRTDLEGSTADAAHQQEPETQETEVPEHAAATTAEQGTTSPTHVTTPEAVDEGEAEQLDRKLDSQEPSQPSVQPEDSSTDQTKTTSEGICSVSSWLDPLCGNHQPQSDSREFSEEDPKQQQSQEAHSSQQQPTTTTTTSEDDAPPVFMIPSFAGTRLRSWSDVECHSGASLTNRAGRQRPFANFRVGGSVWLDIKRLMAHTSCWVNCIKLLPESQEDDLCATRPDEGLDAITQVDEQLPTGFLWKDAIHMLATMGYRPGTSMFAHPYDWRLPPKKMEQRDRSFSRLKSNIERTVREHKQRNPHSPIRGVFLVAFSMGNLFTQYFFRYLQAGLGQKGMEQWVDEHVYALVMAGAPFLGSGSTLESIIVGETAGLPMQKEQARDMMLTWGSMPWMMPTAPLLRNPRHAAMNHGERDLPVQQVRLTTHDGRVFDPPNRDIVKTNGWLGQIGDPRLSSVQNIIDRWYAEDPLFDPDAAREPFVPPKNLIDHVICAYGINVPTPIRLEFEEDKNNAGFYKKTDEVVNNRGDVRSSRTGKRVLPVRQQYATRKSGDGTVDYASLSWCHSWFGKDVVNITRIPANRKYEPDEVERYENVDVLDPKQLSATEKRPHGFNSFYSKQWVDVHPDSGLQRPKSIQVWEFDGITHRDSVTHPLFLRIWKDILGGTTAFSRAYTNARERVMKRMWKEIDDSGTMDGISKNWLLDLSREGTFQNTNGNVPTNDNDCFWNYAEVRCDRPRYCEYQYRVGDVHLSQSCRLRETPLAKDDPRVLLRDAVAYNVSYTVAPDRVEWQTVYRSQDPQFIPPWAQLFLAFLGGAAALAVLLCGACHLYGEQHLFASLETE</sequence>
<comment type="caution">
    <text evidence="3">The sequence shown here is derived from an EMBL/GenBank/DDBJ whole genome shotgun (WGS) entry which is preliminary data.</text>
</comment>
<reference evidence="3" key="1">
    <citation type="submission" date="2020-06" db="EMBL/GenBank/DDBJ databases">
        <authorList>
            <consortium name="Plant Systems Biology data submission"/>
        </authorList>
    </citation>
    <scope>NUCLEOTIDE SEQUENCE</scope>
    <source>
        <strain evidence="3">D6</strain>
    </source>
</reference>
<feature type="compositionally biased region" description="Low complexity" evidence="1">
    <location>
        <begin position="186"/>
        <end position="205"/>
    </location>
</feature>
<protein>
    <submittedName>
        <fullName evidence="3">Phospholipid--sterol O-acyltransferase</fullName>
    </submittedName>
</protein>
<gene>
    <name evidence="3" type="ORF">SEMRO_857_G211680.1</name>
</gene>
<dbReference type="GO" id="GO:0006629">
    <property type="term" value="P:lipid metabolic process"/>
    <property type="evidence" value="ECO:0007669"/>
    <property type="project" value="InterPro"/>
</dbReference>
<dbReference type="SUPFAM" id="SSF53474">
    <property type="entry name" value="alpha/beta-Hydrolases"/>
    <property type="match status" value="1"/>
</dbReference>
<evidence type="ECO:0000313" key="4">
    <source>
        <dbReference type="Proteomes" id="UP001153069"/>
    </source>
</evidence>